<evidence type="ECO:0000259" key="1">
    <source>
        <dbReference type="Pfam" id="PF13228"/>
    </source>
</evidence>
<gene>
    <name evidence="2" type="ORF">LKD70_11500</name>
</gene>
<organism evidence="2 3">
    <name type="scientific">Ruminococcus turbiniformis</name>
    <dbReference type="NCBI Taxonomy" id="2881258"/>
    <lineage>
        <taxon>Bacteria</taxon>
        <taxon>Bacillati</taxon>
        <taxon>Bacillota</taxon>
        <taxon>Clostridia</taxon>
        <taxon>Eubacteriales</taxon>
        <taxon>Oscillospiraceae</taxon>
        <taxon>Ruminococcus</taxon>
    </lineage>
</organism>
<accession>A0ABS8FYI1</accession>
<dbReference type="Proteomes" id="UP001198151">
    <property type="component" value="Unassembled WGS sequence"/>
</dbReference>
<dbReference type="Pfam" id="PF13228">
    <property type="entry name" value="DUF4037"/>
    <property type="match status" value="1"/>
</dbReference>
<evidence type="ECO:0000313" key="3">
    <source>
        <dbReference type="Proteomes" id="UP001198151"/>
    </source>
</evidence>
<dbReference type="EMBL" id="JAJEQX010000020">
    <property type="protein sequence ID" value="MCC2255038.1"/>
    <property type="molecule type" value="Genomic_DNA"/>
</dbReference>
<feature type="domain" description="DUF4037" evidence="1">
    <location>
        <begin position="131"/>
        <end position="230"/>
    </location>
</feature>
<keyword evidence="3" id="KW-1185">Reference proteome</keyword>
<proteinExistence type="predicted"/>
<sequence>MENMKGLEIARQYYEQYGILMIHSEFSQYESYLAAGLAGQGSECFGFDDSYSRDHDFGPGFCIWIPERYWDNIGVRLSEAYENLPDMSCLWGITAPLYTEERKKRIGVHTVESFYESLIGRKSAPETNLQWLLIPDHFLAAAVNGEVFADPLGEFSAIRKKLLGFYPEETMKKKMAARCAVMAQAGQYNYVRSIRRKMFETAALCCCEFVTAALGALYLLNETYMPFYKWAFRGAEKFHEASDVLEELKKFILLSDTSESMRKILLIERICIRIRDSLVRRGWSYGEESFLEVHAERLTKQICDPQLKNLPIMEGRK</sequence>
<protein>
    <submittedName>
        <fullName evidence="2">DUF4037 domain-containing protein</fullName>
    </submittedName>
</protein>
<comment type="caution">
    <text evidence="2">The sequence shown here is derived from an EMBL/GenBank/DDBJ whole genome shotgun (WGS) entry which is preliminary data.</text>
</comment>
<dbReference type="InterPro" id="IPR025117">
    <property type="entry name" value="DUF4037"/>
</dbReference>
<dbReference type="RefSeq" id="WP_227708178.1">
    <property type="nucleotide sequence ID" value="NZ_JAJEQX010000020.1"/>
</dbReference>
<evidence type="ECO:0000313" key="2">
    <source>
        <dbReference type="EMBL" id="MCC2255038.1"/>
    </source>
</evidence>
<reference evidence="2 3" key="1">
    <citation type="submission" date="2021-10" db="EMBL/GenBank/DDBJ databases">
        <title>Anaerobic single-cell dispensing facilitates the cultivation of human gut bacteria.</title>
        <authorList>
            <person name="Afrizal A."/>
        </authorList>
    </citation>
    <scope>NUCLEOTIDE SEQUENCE [LARGE SCALE GENOMIC DNA]</scope>
    <source>
        <strain evidence="2 3">CLA-AA-H200</strain>
    </source>
</reference>
<name>A0ABS8FYI1_9FIRM</name>